<protein>
    <submittedName>
        <fullName evidence="1">29689_t:CDS:1</fullName>
    </submittedName>
</protein>
<dbReference type="Proteomes" id="UP000789920">
    <property type="component" value="Unassembled WGS sequence"/>
</dbReference>
<comment type="caution">
    <text evidence="1">The sequence shown here is derived from an EMBL/GenBank/DDBJ whole genome shotgun (WGS) entry which is preliminary data.</text>
</comment>
<keyword evidence="2" id="KW-1185">Reference proteome</keyword>
<proteinExistence type="predicted"/>
<evidence type="ECO:0000313" key="2">
    <source>
        <dbReference type="Proteomes" id="UP000789920"/>
    </source>
</evidence>
<feature type="non-terminal residue" evidence="1">
    <location>
        <position position="139"/>
    </location>
</feature>
<feature type="non-terminal residue" evidence="1">
    <location>
        <position position="1"/>
    </location>
</feature>
<name>A0ACA9RLZ0_9GLOM</name>
<organism evidence="1 2">
    <name type="scientific">Racocetra persica</name>
    <dbReference type="NCBI Taxonomy" id="160502"/>
    <lineage>
        <taxon>Eukaryota</taxon>
        <taxon>Fungi</taxon>
        <taxon>Fungi incertae sedis</taxon>
        <taxon>Mucoromycota</taxon>
        <taxon>Glomeromycotina</taxon>
        <taxon>Glomeromycetes</taxon>
        <taxon>Diversisporales</taxon>
        <taxon>Gigasporaceae</taxon>
        <taxon>Racocetra</taxon>
    </lineage>
</organism>
<accession>A0ACA9RLZ0</accession>
<sequence>IKEYKRDKNLNRSNNSTGPEETAQPNKANVDIDSIVNGLAALSINWVEQEKLNRSEVEDMVKNLVTKTVMNLNKRHNQPHNNKPRICYLYCQEGHIVKDCSKHDKENDQINKGITFNNADICLVEFTETKFDESGEYLK</sequence>
<reference evidence="1" key="1">
    <citation type="submission" date="2021-06" db="EMBL/GenBank/DDBJ databases">
        <authorList>
            <person name="Kallberg Y."/>
            <person name="Tangrot J."/>
            <person name="Rosling A."/>
        </authorList>
    </citation>
    <scope>NUCLEOTIDE SEQUENCE</scope>
    <source>
        <strain evidence="1">MA461A</strain>
    </source>
</reference>
<evidence type="ECO:0000313" key="1">
    <source>
        <dbReference type="EMBL" id="CAG8798129.1"/>
    </source>
</evidence>
<dbReference type="EMBL" id="CAJVQC010057958">
    <property type="protein sequence ID" value="CAG8798129.1"/>
    <property type="molecule type" value="Genomic_DNA"/>
</dbReference>
<gene>
    <name evidence="1" type="ORF">RPERSI_LOCUS20470</name>
</gene>